<dbReference type="InterPro" id="IPR027417">
    <property type="entry name" value="P-loop_NTPase"/>
</dbReference>
<dbReference type="AlphaFoldDB" id="A0A239EDH4"/>
<name>A0A239EDH4_EKHLU</name>
<keyword evidence="4" id="KW-0067">ATP-binding</keyword>
<reference evidence="4 5" key="1">
    <citation type="submission" date="2017-06" db="EMBL/GenBank/DDBJ databases">
        <authorList>
            <person name="Kim H.J."/>
            <person name="Triplett B.A."/>
        </authorList>
    </citation>
    <scope>NUCLEOTIDE SEQUENCE [LARGE SCALE GENOMIC DNA]</scope>
    <source>
        <strain evidence="4 5">DSM 19307</strain>
    </source>
</reference>
<dbReference type="EMBL" id="FZPD01000001">
    <property type="protein sequence ID" value="SNS42063.1"/>
    <property type="molecule type" value="Genomic_DNA"/>
</dbReference>
<dbReference type="RefSeq" id="WP_089354859.1">
    <property type="nucleotide sequence ID" value="NZ_FZPD01000001.1"/>
</dbReference>
<protein>
    <submittedName>
        <fullName evidence="4">Helicase conserved C-terminal domain-containing protein</fullName>
    </submittedName>
</protein>
<evidence type="ECO:0000259" key="2">
    <source>
        <dbReference type="PROSITE" id="PS51192"/>
    </source>
</evidence>
<organism evidence="4 5">
    <name type="scientific">Ekhidna lutea</name>
    <dbReference type="NCBI Taxonomy" id="447679"/>
    <lineage>
        <taxon>Bacteria</taxon>
        <taxon>Pseudomonadati</taxon>
        <taxon>Bacteroidota</taxon>
        <taxon>Cytophagia</taxon>
        <taxon>Cytophagales</taxon>
        <taxon>Reichenbachiellaceae</taxon>
        <taxon>Ekhidna</taxon>
    </lineage>
</organism>
<keyword evidence="1" id="KW-0378">Hydrolase</keyword>
<dbReference type="InterPro" id="IPR000330">
    <property type="entry name" value="SNF2_N"/>
</dbReference>
<dbReference type="CDD" id="cd18012">
    <property type="entry name" value="DEXQc_arch_SWI2_SNF2"/>
    <property type="match status" value="1"/>
</dbReference>
<keyword evidence="4" id="KW-0547">Nucleotide-binding</keyword>
<evidence type="ECO:0000313" key="4">
    <source>
        <dbReference type="EMBL" id="SNS42063.1"/>
    </source>
</evidence>
<dbReference type="GO" id="GO:0004386">
    <property type="term" value="F:helicase activity"/>
    <property type="evidence" value="ECO:0007669"/>
    <property type="project" value="UniProtKB-KW"/>
</dbReference>
<dbReference type="InterPro" id="IPR001650">
    <property type="entry name" value="Helicase_C-like"/>
</dbReference>
<dbReference type="Gene3D" id="3.40.50.10810">
    <property type="entry name" value="Tandem AAA-ATPase domain"/>
    <property type="match status" value="1"/>
</dbReference>
<dbReference type="Pfam" id="PF00271">
    <property type="entry name" value="Helicase_C"/>
    <property type="match status" value="1"/>
</dbReference>
<dbReference type="Proteomes" id="UP000198393">
    <property type="component" value="Unassembled WGS sequence"/>
</dbReference>
<dbReference type="SMART" id="SM00487">
    <property type="entry name" value="DEXDc"/>
    <property type="match status" value="1"/>
</dbReference>
<dbReference type="GO" id="GO:0005524">
    <property type="term" value="F:ATP binding"/>
    <property type="evidence" value="ECO:0007669"/>
    <property type="project" value="InterPro"/>
</dbReference>
<evidence type="ECO:0000256" key="1">
    <source>
        <dbReference type="ARBA" id="ARBA00022801"/>
    </source>
</evidence>
<feature type="domain" description="Helicase C-terminal" evidence="3">
    <location>
        <begin position="805"/>
        <end position="957"/>
    </location>
</feature>
<dbReference type="PROSITE" id="PS51192">
    <property type="entry name" value="HELICASE_ATP_BIND_1"/>
    <property type="match status" value="1"/>
</dbReference>
<dbReference type="OrthoDB" id="9760715at2"/>
<dbReference type="CDD" id="cd18793">
    <property type="entry name" value="SF2_C_SNF"/>
    <property type="match status" value="1"/>
</dbReference>
<dbReference type="InterPro" id="IPR049730">
    <property type="entry name" value="SNF2/RAD54-like_C"/>
</dbReference>
<evidence type="ECO:0000313" key="5">
    <source>
        <dbReference type="Proteomes" id="UP000198393"/>
    </source>
</evidence>
<dbReference type="InterPro" id="IPR014001">
    <property type="entry name" value="Helicase_ATP-bd"/>
</dbReference>
<dbReference type="SUPFAM" id="SSF52540">
    <property type="entry name" value="P-loop containing nucleoside triphosphate hydrolases"/>
    <property type="match status" value="2"/>
</dbReference>
<sequence length="970" mass="112034">MKVSPDQPFELIYSLYDHEYLGYLIESFVVQLNDKGELSYSHQNISAKNAKEFSSKLDENDFKIIKLMDEIQQDHVAHHFQKKRQKPEEFFLKTYDKETGDKLLQREIDAYIERRRSQILSLIAGKRLFEMGKDGEPAWKEIEVVDEKATILFHFRKNEDNTHYFPTIKLQGEKVDFLNNGSYLLCSEPAWLVANERLFTFQKPVSGGKLKPFLKKKFILIPKDIEETYYKKFVGPLISEFDVYAKGFDIVTHKPTPTPKITVSELQTSRNASLFDDNGNAATVENDKLLLELSFDYGKHNFNADKLSKVSVSMEKQADNYTFHRISRDHEGEKGIIEQLATKGLELRNSRVTLPKTMAFDWIGQNSDLLQDFIITQNQQGKKFFVGESTIDLEVSEGVDWFDLKAKIRFGKFEIPFEEIRKCILKGKTEIMLPNGEIGVIPESWISRYKDLFAFSSQTDKGITLDKIHVSLVQELKEGDLAKVTMDRKLEKLLTFDKMEDYSVPQHFQGNLRPYQLAGYNWLRFLEDYNFGGCLADDMGLGKTIQALTLLQHQKNETPDSTSLLIMPTSLLYNWEMEAKKFTPGLKILNYTGINRVKKSDRFGKYDIVITSYGTTRVDADILGEFYFNYIILDESQAIKNPDSLISKKVKELKSRRKLILTGTPIENSTLDLWSQMSFVNPGLLGNESYFKKEYLKPIEKKRDEQKTKKLNSLIKPFLLRREKSQVADDLPEKVVNVRFCTMSDKQREYYEKEKNAFRSKIMDVIENDGIGKSHMVLLQGLTQLRQVANHPLMVDPEYEDGSGKLEEVTYMIENSVSKGHKVLIFSQFVKHLKIVSEYLNNQGMPYSYLDGSTKDRKQQVERFQNDPEVSIFLISLKAGGTGLNLTKADYVFLLDPWWNPAVEAQAIDRAHRIGQTKKVFAYKFVSKDTIEEKIIKLQEHKQKLASDLITVEESFIKSLSQGDIKDLFD</sequence>
<keyword evidence="5" id="KW-1185">Reference proteome</keyword>
<keyword evidence="4" id="KW-0347">Helicase</keyword>
<feature type="domain" description="Helicase ATP-binding" evidence="2">
    <location>
        <begin position="524"/>
        <end position="683"/>
    </location>
</feature>
<accession>A0A239EDH4</accession>
<gene>
    <name evidence="4" type="ORF">SAMN05421640_0067</name>
</gene>
<dbReference type="Gene3D" id="3.40.50.300">
    <property type="entry name" value="P-loop containing nucleotide triphosphate hydrolases"/>
    <property type="match status" value="1"/>
</dbReference>
<dbReference type="PANTHER" id="PTHR10799">
    <property type="entry name" value="SNF2/RAD54 HELICASE FAMILY"/>
    <property type="match status" value="1"/>
</dbReference>
<proteinExistence type="predicted"/>
<dbReference type="GO" id="GO:0016787">
    <property type="term" value="F:hydrolase activity"/>
    <property type="evidence" value="ECO:0007669"/>
    <property type="project" value="UniProtKB-KW"/>
</dbReference>
<dbReference type="PROSITE" id="PS51194">
    <property type="entry name" value="HELICASE_CTER"/>
    <property type="match status" value="1"/>
</dbReference>
<dbReference type="SMART" id="SM00490">
    <property type="entry name" value="HELICc"/>
    <property type="match status" value="1"/>
</dbReference>
<dbReference type="Pfam" id="PF00176">
    <property type="entry name" value="SNF2-rel_dom"/>
    <property type="match status" value="1"/>
</dbReference>
<dbReference type="InterPro" id="IPR038718">
    <property type="entry name" value="SNF2-like_sf"/>
</dbReference>
<evidence type="ECO:0000259" key="3">
    <source>
        <dbReference type="PROSITE" id="PS51194"/>
    </source>
</evidence>